<reference evidence="4" key="1">
    <citation type="thesis" date="2020" institute="ProQuest LLC" country="789 East Eisenhower Parkway, Ann Arbor, MI, USA">
        <title>Comparative Genomics and Chromosome Evolution.</title>
        <authorList>
            <person name="Mudd A.B."/>
        </authorList>
    </citation>
    <scope>NUCLEOTIDE SEQUENCE</scope>
    <source>
        <strain evidence="4">1538</strain>
        <tissue evidence="4">Blood</tissue>
    </source>
</reference>
<dbReference type="PANTHER" id="PTHR14696">
    <property type="entry name" value="HERMANSKY-PUDLAK SYNDROME 6 PROTEIN"/>
    <property type="match status" value="1"/>
</dbReference>
<dbReference type="SUPFAM" id="SSF101898">
    <property type="entry name" value="NHL repeat"/>
    <property type="match status" value="1"/>
</dbReference>
<keyword evidence="5" id="KW-1185">Reference proteome</keyword>
<feature type="region of interest" description="Disordered" evidence="1">
    <location>
        <begin position="743"/>
        <end position="770"/>
    </location>
</feature>
<comment type="caution">
    <text evidence="4">The sequence shown here is derived from an EMBL/GenBank/DDBJ whole genome shotgun (WGS) entry which is preliminary data.</text>
</comment>
<evidence type="ECO:0000313" key="4">
    <source>
        <dbReference type="EMBL" id="DBA14932.1"/>
    </source>
</evidence>
<dbReference type="GO" id="GO:0031084">
    <property type="term" value="C:BLOC-2 complex"/>
    <property type="evidence" value="ECO:0007669"/>
    <property type="project" value="TreeGrafter"/>
</dbReference>
<name>A0AAV2ZTE3_PYXAD</name>
<evidence type="ECO:0000256" key="1">
    <source>
        <dbReference type="SAM" id="MobiDB-lite"/>
    </source>
</evidence>
<feature type="domain" description="BLOC-2 complex member HPS6 C-terminal" evidence="3">
    <location>
        <begin position="378"/>
        <end position="760"/>
    </location>
</feature>
<protein>
    <submittedName>
        <fullName evidence="4">Uncharacterized protein</fullName>
    </submittedName>
</protein>
<dbReference type="GO" id="GO:0005765">
    <property type="term" value="C:lysosomal membrane"/>
    <property type="evidence" value="ECO:0007669"/>
    <property type="project" value="TreeGrafter"/>
</dbReference>
<dbReference type="Pfam" id="PF20468">
    <property type="entry name" value="HPS6_C"/>
    <property type="match status" value="1"/>
</dbReference>
<proteinExistence type="predicted"/>
<accession>A0AAV2ZTE3</accession>
<evidence type="ECO:0000259" key="3">
    <source>
        <dbReference type="Pfam" id="PF20468"/>
    </source>
</evidence>
<dbReference type="AlphaFoldDB" id="A0AAV2ZTE3"/>
<sequence>MTQVELVSDYGDFGRPQALREALQQQPGGARLFFSPDRRHLLVWLSSEKKLLSFLHLAAAGSSPPQPGDYLEHSWPAQSPPLCGLLFLQSLGQPWYLLLVWENGRAEVWSPPRGSCDKSWALLHCVELCHGPRARVASVCSSNGGDLLWCEERTTSNLFTYCLCRRSLRINGRGVTMGAMTIVLHHSPLYTVSSSPSHVFMIPRTGRHPILIYTPTNAAITLSALPTGVIHSKALNDTDYKKLTLEFIGVMTQQTDPEIRHFTVTGDGHLLVMTAAGAVHLLHQDGTVRRIFNLESNLAADPQVKMAVSGDNMVCTVDATLYLINIPTGRLVAKQLLNAGHVFLIEALEGKAVLLLAKAGVYKICLGGGGTAESGLMDMVYEEACKYYQRRSLSSTKLTVQSLRENGMFQAPITLSIILNSYQKNGNPKEVSKYSELLNNINNELQSFLSLELLKSRIVSGPEGEVAKYCNELVDVEITRLLQMDLDRDSLLYINSLFNTFPKSAWLSVRNNFQFQQNGDGKLVVRATSDLWKKVLSPLPLATSSQNGVYPLFEVICQSLCTHKPEWLPGFVQHAQDCSGLYWNFTSKEHSEGVPLYKRALSVLNKRKENTNVNLEVEILLCSGRPQAIIQAIHTLIRLQRWSKVMEETQRYSQLNPLIKKDIFITLLVEFVNHRQLDSYVPQLCEFCPEDMTAKDILRIILQNMPKTQSDPPPFPGDGGTHLTIGLLRPLLNKALQKQFRGDENSQSAIFPPSTPQRTTKAASQLPMINGEDLSPTDIYATKAL</sequence>
<dbReference type="InterPro" id="IPR046822">
    <property type="entry name" value="HPS6_C"/>
</dbReference>
<dbReference type="PANTHER" id="PTHR14696:SF2">
    <property type="entry name" value="BLOC-2 COMPLEX MEMBER HPS6"/>
    <property type="match status" value="1"/>
</dbReference>
<dbReference type="InterPro" id="IPR017218">
    <property type="entry name" value="BLOC-2_complex_Hps6_subunit"/>
</dbReference>
<organism evidence="4 5">
    <name type="scientific">Pyxicephalus adspersus</name>
    <name type="common">African bullfrog</name>
    <dbReference type="NCBI Taxonomy" id="30357"/>
    <lineage>
        <taxon>Eukaryota</taxon>
        <taxon>Metazoa</taxon>
        <taxon>Chordata</taxon>
        <taxon>Craniata</taxon>
        <taxon>Vertebrata</taxon>
        <taxon>Euteleostomi</taxon>
        <taxon>Amphibia</taxon>
        <taxon>Batrachia</taxon>
        <taxon>Anura</taxon>
        <taxon>Neobatrachia</taxon>
        <taxon>Ranoidea</taxon>
        <taxon>Pyxicephalidae</taxon>
        <taxon>Pyxicephalinae</taxon>
        <taxon>Pyxicephalus</taxon>
    </lineage>
</organism>
<dbReference type="Pfam" id="PF15702">
    <property type="entry name" value="HPS6"/>
    <property type="match status" value="1"/>
</dbReference>
<feature type="domain" description="BLOC-2 complex member HPS6 N-terminal" evidence="2">
    <location>
        <begin position="3"/>
        <end position="364"/>
    </location>
</feature>
<dbReference type="GO" id="GO:0072657">
    <property type="term" value="P:protein localization to membrane"/>
    <property type="evidence" value="ECO:0007669"/>
    <property type="project" value="TreeGrafter"/>
</dbReference>
<gene>
    <name evidence="4" type="ORF">GDO54_004207</name>
</gene>
<evidence type="ECO:0000313" key="5">
    <source>
        <dbReference type="Proteomes" id="UP001181693"/>
    </source>
</evidence>
<dbReference type="InterPro" id="IPR046823">
    <property type="entry name" value="HPS6_N"/>
</dbReference>
<dbReference type="GO" id="GO:0032418">
    <property type="term" value="P:lysosome localization"/>
    <property type="evidence" value="ECO:0007669"/>
    <property type="project" value="TreeGrafter"/>
</dbReference>
<dbReference type="EMBL" id="DYDO01000012">
    <property type="protein sequence ID" value="DBA14932.1"/>
    <property type="molecule type" value="Genomic_DNA"/>
</dbReference>
<dbReference type="Proteomes" id="UP001181693">
    <property type="component" value="Unassembled WGS sequence"/>
</dbReference>
<evidence type="ECO:0000259" key="2">
    <source>
        <dbReference type="Pfam" id="PF15702"/>
    </source>
</evidence>